<dbReference type="EMBL" id="VXIV02000957">
    <property type="protein sequence ID" value="KAF6034980.1"/>
    <property type="molecule type" value="Genomic_DNA"/>
</dbReference>
<evidence type="ECO:0000313" key="2">
    <source>
        <dbReference type="EMBL" id="KAF6034980.1"/>
    </source>
</evidence>
<name>A0A7J7K8L2_BUGNE</name>
<feature type="region of interest" description="Disordered" evidence="1">
    <location>
        <begin position="1"/>
        <end position="32"/>
    </location>
</feature>
<dbReference type="AlphaFoldDB" id="A0A7J7K8L2"/>
<dbReference type="Proteomes" id="UP000593567">
    <property type="component" value="Unassembled WGS sequence"/>
</dbReference>
<accession>A0A7J7K8L2</accession>
<comment type="caution">
    <text evidence="2">The sequence shown here is derived from an EMBL/GenBank/DDBJ whole genome shotgun (WGS) entry which is preliminary data.</text>
</comment>
<proteinExistence type="predicted"/>
<evidence type="ECO:0000256" key="1">
    <source>
        <dbReference type="SAM" id="MobiDB-lite"/>
    </source>
</evidence>
<protein>
    <submittedName>
        <fullName evidence="2">Uncharacterized protein</fullName>
    </submittedName>
</protein>
<keyword evidence="3" id="KW-1185">Reference proteome</keyword>
<sequence>MGDEKVEEDLMKKDSFISSSEKEETDGCTTSVRTDHLHETREITNLSTNCNLANESCPKAPQLIDVQGFADYATASYQPHLAQIGDSTRTKLQELV</sequence>
<organism evidence="2 3">
    <name type="scientific">Bugula neritina</name>
    <name type="common">Brown bryozoan</name>
    <name type="synonym">Sertularia neritina</name>
    <dbReference type="NCBI Taxonomy" id="10212"/>
    <lineage>
        <taxon>Eukaryota</taxon>
        <taxon>Metazoa</taxon>
        <taxon>Spiralia</taxon>
        <taxon>Lophotrochozoa</taxon>
        <taxon>Bryozoa</taxon>
        <taxon>Gymnolaemata</taxon>
        <taxon>Cheilostomatida</taxon>
        <taxon>Flustrina</taxon>
        <taxon>Buguloidea</taxon>
        <taxon>Bugulidae</taxon>
        <taxon>Bugula</taxon>
    </lineage>
</organism>
<gene>
    <name evidence="2" type="ORF">EB796_006715</name>
</gene>
<evidence type="ECO:0000313" key="3">
    <source>
        <dbReference type="Proteomes" id="UP000593567"/>
    </source>
</evidence>
<reference evidence="2" key="1">
    <citation type="submission" date="2020-06" db="EMBL/GenBank/DDBJ databases">
        <title>Draft genome of Bugula neritina, a colonial animal packing powerful symbionts and potential medicines.</title>
        <authorList>
            <person name="Rayko M."/>
        </authorList>
    </citation>
    <scope>NUCLEOTIDE SEQUENCE [LARGE SCALE GENOMIC DNA]</scope>
    <source>
        <strain evidence="2">Kwan_BN1</strain>
    </source>
</reference>